<feature type="chain" id="PRO_5014695253" evidence="1">
    <location>
        <begin position="22"/>
        <end position="117"/>
    </location>
</feature>
<protein>
    <submittedName>
        <fullName evidence="2">Putative secreted protein</fullName>
    </submittedName>
</protein>
<dbReference type="AlphaFoldDB" id="A0A2M4DJJ5"/>
<sequence>MGMPWRALASATLSLVLLADACLCGRVCPLLCQTFPPRLPLYAAAATTAAATTATERQLSPRYQRYRWQSSRRIRPTVTAGRRRRRWPYSADERCHGSSSSTAHRWYGWRCTTGSRW</sequence>
<proteinExistence type="predicted"/>
<organism evidence="2">
    <name type="scientific">Anopheles darlingi</name>
    <name type="common">Mosquito</name>
    <dbReference type="NCBI Taxonomy" id="43151"/>
    <lineage>
        <taxon>Eukaryota</taxon>
        <taxon>Metazoa</taxon>
        <taxon>Ecdysozoa</taxon>
        <taxon>Arthropoda</taxon>
        <taxon>Hexapoda</taxon>
        <taxon>Insecta</taxon>
        <taxon>Pterygota</taxon>
        <taxon>Neoptera</taxon>
        <taxon>Endopterygota</taxon>
        <taxon>Diptera</taxon>
        <taxon>Nematocera</taxon>
        <taxon>Culicoidea</taxon>
        <taxon>Culicidae</taxon>
        <taxon>Anophelinae</taxon>
        <taxon>Anopheles</taxon>
    </lineage>
</organism>
<keyword evidence="1" id="KW-0732">Signal</keyword>
<feature type="signal peptide" evidence="1">
    <location>
        <begin position="1"/>
        <end position="21"/>
    </location>
</feature>
<reference evidence="2" key="1">
    <citation type="submission" date="2018-01" db="EMBL/GenBank/DDBJ databases">
        <title>An insight into the sialome of Amazonian anophelines.</title>
        <authorList>
            <person name="Ribeiro J.M."/>
            <person name="Scarpassa V."/>
            <person name="Calvo E."/>
        </authorList>
    </citation>
    <scope>NUCLEOTIDE SEQUENCE</scope>
</reference>
<accession>A0A2M4DJJ5</accession>
<dbReference type="EMBL" id="GGFL01013552">
    <property type="protein sequence ID" value="MBW77730.1"/>
    <property type="molecule type" value="Transcribed_RNA"/>
</dbReference>
<name>A0A2M4DJJ5_ANODA</name>
<evidence type="ECO:0000313" key="2">
    <source>
        <dbReference type="EMBL" id="MBW77730.1"/>
    </source>
</evidence>
<evidence type="ECO:0000256" key="1">
    <source>
        <dbReference type="SAM" id="SignalP"/>
    </source>
</evidence>